<dbReference type="EMBL" id="BMAT01004542">
    <property type="protein sequence ID" value="GFR75333.1"/>
    <property type="molecule type" value="Genomic_DNA"/>
</dbReference>
<protein>
    <submittedName>
        <fullName evidence="1">Uncharacterized protein</fullName>
    </submittedName>
</protein>
<sequence length="205" mass="22672">MIIHTEPGTDEWYKDLALNYQDGDTIAVQNNRTVYLQKDESKRIIKRVSITENPEGGFKIKVAKAGSSGLAPLTDEARTRFLVYIRRVKFVGIPIDVISLPADSLSLNATIELDSLLFKADGSRLKDGKTPIDTAITDYLESFPFDTPFYLSKLVDAVQNVAGVKDINITASSLNGVAFERKIDEVPSGYLTLDKAHSNITYVLN</sequence>
<name>A0AAV4FRH2_9GAST</name>
<evidence type="ECO:0000313" key="1">
    <source>
        <dbReference type="EMBL" id="GFR75333.1"/>
    </source>
</evidence>
<evidence type="ECO:0000313" key="2">
    <source>
        <dbReference type="Proteomes" id="UP000762676"/>
    </source>
</evidence>
<keyword evidence="2" id="KW-1185">Reference proteome</keyword>
<dbReference type="Proteomes" id="UP000762676">
    <property type="component" value="Unassembled WGS sequence"/>
</dbReference>
<organism evidence="1 2">
    <name type="scientific">Elysia marginata</name>
    <dbReference type="NCBI Taxonomy" id="1093978"/>
    <lineage>
        <taxon>Eukaryota</taxon>
        <taxon>Metazoa</taxon>
        <taxon>Spiralia</taxon>
        <taxon>Lophotrochozoa</taxon>
        <taxon>Mollusca</taxon>
        <taxon>Gastropoda</taxon>
        <taxon>Heterobranchia</taxon>
        <taxon>Euthyneura</taxon>
        <taxon>Panpulmonata</taxon>
        <taxon>Sacoglossa</taxon>
        <taxon>Placobranchoidea</taxon>
        <taxon>Plakobranchidae</taxon>
        <taxon>Elysia</taxon>
    </lineage>
</organism>
<dbReference type="AlphaFoldDB" id="A0AAV4FRH2"/>
<gene>
    <name evidence="1" type="ORF">ElyMa_002185200</name>
</gene>
<reference evidence="1 2" key="1">
    <citation type="journal article" date="2021" name="Elife">
        <title>Chloroplast acquisition without the gene transfer in kleptoplastic sea slugs, Plakobranchus ocellatus.</title>
        <authorList>
            <person name="Maeda T."/>
            <person name="Takahashi S."/>
            <person name="Yoshida T."/>
            <person name="Shimamura S."/>
            <person name="Takaki Y."/>
            <person name="Nagai Y."/>
            <person name="Toyoda A."/>
            <person name="Suzuki Y."/>
            <person name="Arimoto A."/>
            <person name="Ishii H."/>
            <person name="Satoh N."/>
            <person name="Nishiyama T."/>
            <person name="Hasebe M."/>
            <person name="Maruyama T."/>
            <person name="Minagawa J."/>
            <person name="Obokata J."/>
            <person name="Shigenobu S."/>
        </authorList>
    </citation>
    <scope>NUCLEOTIDE SEQUENCE [LARGE SCALE GENOMIC DNA]</scope>
</reference>
<comment type="caution">
    <text evidence="1">The sequence shown here is derived from an EMBL/GenBank/DDBJ whole genome shotgun (WGS) entry which is preliminary data.</text>
</comment>
<proteinExistence type="predicted"/>
<accession>A0AAV4FRH2</accession>